<evidence type="ECO:0000313" key="1">
    <source>
        <dbReference type="EMBL" id="KAI4332512.1"/>
    </source>
</evidence>
<keyword evidence="2" id="KW-1185">Reference proteome</keyword>
<name>A0ACB9N810_BAUVA</name>
<protein>
    <submittedName>
        <fullName evidence="1">Uncharacterized protein</fullName>
    </submittedName>
</protein>
<gene>
    <name evidence="1" type="ORF">L6164_017415</name>
</gene>
<sequence length="166" mass="19013">MACRMQKRISLRRKLHILRALTKSQSVRRRSINKSSVLYIYKLKVLLERVKRECRNLIATRREYLNLLKHIQEPKEVKVEKVKPGTFVVRIRCASGGDKLVAILEAFEEMGINVQQARVSCDDGFTMEAIAVAEDQALEVIDVTEPLLRAIGRKQDGDRGSKFESC</sequence>
<evidence type="ECO:0000313" key="2">
    <source>
        <dbReference type="Proteomes" id="UP000828941"/>
    </source>
</evidence>
<organism evidence="1 2">
    <name type="scientific">Bauhinia variegata</name>
    <name type="common">Purple orchid tree</name>
    <name type="synonym">Phanera variegata</name>
    <dbReference type="NCBI Taxonomy" id="167791"/>
    <lineage>
        <taxon>Eukaryota</taxon>
        <taxon>Viridiplantae</taxon>
        <taxon>Streptophyta</taxon>
        <taxon>Embryophyta</taxon>
        <taxon>Tracheophyta</taxon>
        <taxon>Spermatophyta</taxon>
        <taxon>Magnoliopsida</taxon>
        <taxon>eudicotyledons</taxon>
        <taxon>Gunneridae</taxon>
        <taxon>Pentapetalae</taxon>
        <taxon>rosids</taxon>
        <taxon>fabids</taxon>
        <taxon>Fabales</taxon>
        <taxon>Fabaceae</taxon>
        <taxon>Cercidoideae</taxon>
        <taxon>Cercideae</taxon>
        <taxon>Bauhiniinae</taxon>
        <taxon>Bauhinia</taxon>
    </lineage>
</organism>
<comment type="caution">
    <text evidence="1">The sequence shown here is derived from an EMBL/GenBank/DDBJ whole genome shotgun (WGS) entry which is preliminary data.</text>
</comment>
<dbReference type="EMBL" id="CM039432">
    <property type="protein sequence ID" value="KAI4332512.1"/>
    <property type="molecule type" value="Genomic_DNA"/>
</dbReference>
<proteinExistence type="predicted"/>
<reference evidence="1 2" key="1">
    <citation type="journal article" date="2022" name="DNA Res.">
        <title>Chromosomal-level genome assembly of the orchid tree Bauhinia variegata (Leguminosae; Cercidoideae) supports the allotetraploid origin hypothesis of Bauhinia.</title>
        <authorList>
            <person name="Zhong Y."/>
            <person name="Chen Y."/>
            <person name="Zheng D."/>
            <person name="Pang J."/>
            <person name="Liu Y."/>
            <person name="Luo S."/>
            <person name="Meng S."/>
            <person name="Qian L."/>
            <person name="Wei D."/>
            <person name="Dai S."/>
            <person name="Zhou R."/>
        </authorList>
    </citation>
    <scope>NUCLEOTIDE SEQUENCE [LARGE SCALE GENOMIC DNA]</scope>
    <source>
        <strain evidence="1">BV-YZ2020</strain>
    </source>
</reference>
<accession>A0ACB9N810</accession>
<dbReference type="Proteomes" id="UP000828941">
    <property type="component" value="Chromosome 7"/>
</dbReference>